<evidence type="ECO:0000259" key="7">
    <source>
        <dbReference type="Pfam" id="PF25107"/>
    </source>
</evidence>
<feature type="domain" description="VWA7 beta-sandwich" evidence="5">
    <location>
        <begin position="482"/>
        <end position="565"/>
    </location>
</feature>
<dbReference type="InterPro" id="IPR056862">
    <property type="entry name" value="VWA7_N"/>
</dbReference>
<dbReference type="PANTHER" id="PTHR14905">
    <property type="entry name" value="NG37"/>
    <property type="match status" value="1"/>
</dbReference>
<dbReference type="PANTHER" id="PTHR14905:SF23">
    <property type="entry name" value="VON WILLEBRAND FACTOR A DOMAIN-CONTAINING PROTEIN 7 ISOFORM X1"/>
    <property type="match status" value="1"/>
</dbReference>
<reference evidence="8" key="1">
    <citation type="submission" date="2025-08" db="UniProtKB">
        <authorList>
            <consortium name="Ensembl"/>
        </authorList>
    </citation>
    <scope>IDENTIFICATION</scope>
</reference>
<keyword evidence="3 4" id="KW-0732">Signal</keyword>
<dbReference type="InterPro" id="IPR056861">
    <property type="entry name" value="HMCN1-like_VWA"/>
</dbReference>
<evidence type="ECO:0008006" key="10">
    <source>
        <dbReference type="Google" id="ProtNLM"/>
    </source>
</evidence>
<feature type="signal peptide" evidence="4">
    <location>
        <begin position="1"/>
        <end position="29"/>
    </location>
</feature>
<dbReference type="Pfam" id="PF25106">
    <property type="entry name" value="VWA_4"/>
    <property type="match status" value="1"/>
</dbReference>
<reference evidence="8" key="2">
    <citation type="submission" date="2025-09" db="UniProtKB">
        <authorList>
            <consortium name="Ensembl"/>
        </authorList>
    </citation>
    <scope>IDENTIFICATION</scope>
</reference>
<protein>
    <recommendedName>
        <fullName evidence="10">von Willebrand factor A domain containing 7</fullName>
    </recommendedName>
</protein>
<keyword evidence="2" id="KW-0964">Secreted</keyword>
<feature type="chain" id="PRO_5044310660" description="von Willebrand factor A domain containing 7" evidence="4">
    <location>
        <begin position="30"/>
        <end position="673"/>
    </location>
</feature>
<evidence type="ECO:0000256" key="2">
    <source>
        <dbReference type="ARBA" id="ARBA00022525"/>
    </source>
</evidence>
<dbReference type="GeneTree" id="ENSGT00390000011517"/>
<keyword evidence="9" id="KW-1185">Reference proteome</keyword>
<evidence type="ECO:0000313" key="8">
    <source>
        <dbReference type="Ensembl" id="ENSACLP00000052516.1"/>
    </source>
</evidence>
<gene>
    <name evidence="8" type="primary">VWA7</name>
</gene>
<dbReference type="InterPro" id="IPR052577">
    <property type="entry name" value="VWA7"/>
</dbReference>
<dbReference type="SUPFAM" id="SSF53300">
    <property type="entry name" value="vWA-like"/>
    <property type="match status" value="1"/>
</dbReference>
<sequence length="673" mass="75514">MSQHRGIWRRQVHLFTLPYLLLLASPCEGFLPDLWSRVLTLSWDSHTHQYITERAILNVTLETLRGLKKHHGNHDKEEVRSCLQSGDLLSNAIRLGRGFWRAVGDVVKSNAAMDFRSSTRSDPVYHFDSEHIESATVMLRRFWTHTVLSVRAKEYQSARHSLGQLFHSLQDFYSHSNWVEMGQRSIYLHLLQPEEPAVPVAKDTPTCMECFSTTCRNNLLPRLKTTQGNSQLLTTGYFSTFPPKPQGKCSHGGILDSSRFSGAKGGINKDSTSPLFSPHHYLHLKAATLATEATLTVLRDVRDSVGHRNFLNVKQVPALVFVMDTTGSMFEEIHAARLRAQSIIQSRANSPGQLGTFVLVPFHDPGVGPVFETDDPGQFMQHMEGLMALGGGDEPEMCLSAIQLALTHSPPLSEIFVFTDASPKDAHLFGVHLFSLQVTFLLTEDPNYTKESRGRLMRRKRRSREPLSPDHFLLEIHSKQSVPAFLVVAVTGLGSDEEASFSHATLLGAEGESLQQVKLNSSSSSIYSLEELVGLVDPFPRVPFCIRLSGEDSRGNKLERVSTEMVEPTHIQIQVIVSNNAEEDRGCFLLQVYYSSSPLLCYVHLFFNFSYILNGNCFGLVISVHNKCKALLHSYSVSRKYSHHFTYYTTFMLVTTPLLNPGVSQPETRLEPD</sequence>
<comment type="subcellular location">
    <subcellularLocation>
        <location evidence="1">Secreted</location>
    </subcellularLocation>
</comment>
<feature type="domain" description="VWA7 N-terminal" evidence="7">
    <location>
        <begin position="94"/>
        <end position="311"/>
    </location>
</feature>
<dbReference type="Pfam" id="PF23610">
    <property type="entry name" value="VWA7_4"/>
    <property type="match status" value="1"/>
</dbReference>
<dbReference type="Proteomes" id="UP000265100">
    <property type="component" value="Unplaced"/>
</dbReference>
<evidence type="ECO:0000259" key="5">
    <source>
        <dbReference type="Pfam" id="PF23610"/>
    </source>
</evidence>
<dbReference type="Ensembl" id="ENSACLT00000051695.1">
    <property type="protein sequence ID" value="ENSACLP00000052516.1"/>
    <property type="gene ID" value="ENSACLG00000009700.2"/>
</dbReference>
<evidence type="ECO:0000256" key="4">
    <source>
        <dbReference type="SAM" id="SignalP"/>
    </source>
</evidence>
<feature type="domain" description="Hemicentin-1-like von Willebrand factor A" evidence="6">
    <location>
        <begin position="318"/>
        <end position="458"/>
    </location>
</feature>
<evidence type="ECO:0000256" key="3">
    <source>
        <dbReference type="ARBA" id="ARBA00022729"/>
    </source>
</evidence>
<dbReference type="InterPro" id="IPR036465">
    <property type="entry name" value="vWFA_dom_sf"/>
</dbReference>
<dbReference type="InterPro" id="IPR057613">
    <property type="entry name" value="VWA7_4"/>
</dbReference>
<dbReference type="Gene3D" id="3.40.50.410">
    <property type="entry name" value="von Willebrand factor, type A domain"/>
    <property type="match status" value="1"/>
</dbReference>
<dbReference type="AlphaFoldDB" id="A0AAX7TEV3"/>
<proteinExistence type="predicted"/>
<evidence type="ECO:0000313" key="9">
    <source>
        <dbReference type="Proteomes" id="UP000265100"/>
    </source>
</evidence>
<organism evidence="8 9">
    <name type="scientific">Astatotilapia calliptera</name>
    <name type="common">Eastern happy</name>
    <name type="synonym">Chromis callipterus</name>
    <dbReference type="NCBI Taxonomy" id="8154"/>
    <lineage>
        <taxon>Eukaryota</taxon>
        <taxon>Metazoa</taxon>
        <taxon>Chordata</taxon>
        <taxon>Craniata</taxon>
        <taxon>Vertebrata</taxon>
        <taxon>Euteleostomi</taxon>
        <taxon>Actinopterygii</taxon>
        <taxon>Neopterygii</taxon>
        <taxon>Teleostei</taxon>
        <taxon>Neoteleostei</taxon>
        <taxon>Acanthomorphata</taxon>
        <taxon>Ovalentaria</taxon>
        <taxon>Cichlomorphae</taxon>
        <taxon>Cichliformes</taxon>
        <taxon>Cichlidae</taxon>
        <taxon>African cichlids</taxon>
        <taxon>Pseudocrenilabrinae</taxon>
        <taxon>Haplochromini</taxon>
        <taxon>Astatotilapia</taxon>
    </lineage>
</organism>
<name>A0AAX7TEV3_ASTCA</name>
<evidence type="ECO:0000256" key="1">
    <source>
        <dbReference type="ARBA" id="ARBA00004613"/>
    </source>
</evidence>
<accession>A0AAX7TEV3</accession>
<dbReference type="Pfam" id="PF25107">
    <property type="entry name" value="VWA7_N"/>
    <property type="match status" value="1"/>
</dbReference>
<evidence type="ECO:0000259" key="6">
    <source>
        <dbReference type="Pfam" id="PF25106"/>
    </source>
</evidence>